<keyword evidence="10" id="KW-1185">Reference proteome</keyword>
<dbReference type="RefSeq" id="WP_111955050.1">
    <property type="nucleotide sequence ID" value="NZ_CP036313.1"/>
</dbReference>
<evidence type="ECO:0000256" key="1">
    <source>
        <dbReference type="ARBA" id="ARBA00010815"/>
    </source>
</evidence>
<dbReference type="GO" id="GO:0008610">
    <property type="term" value="P:lipid biosynthetic process"/>
    <property type="evidence" value="ECO:0007669"/>
    <property type="project" value="InterPro"/>
</dbReference>
<evidence type="ECO:0000256" key="3">
    <source>
        <dbReference type="ARBA" id="ARBA00022679"/>
    </source>
</evidence>
<keyword evidence="2 8" id="KW-0489">Methyltransferase</keyword>
<dbReference type="Proteomes" id="UP000248798">
    <property type="component" value="Unassembled WGS sequence"/>
</dbReference>
<comment type="similarity">
    <text evidence="1">Belongs to the CFA/CMAS family.</text>
</comment>
<evidence type="ECO:0000313" key="10">
    <source>
        <dbReference type="Proteomes" id="UP000293902"/>
    </source>
</evidence>
<dbReference type="NCBIfam" id="NF008686">
    <property type="entry name" value="PRK11705.1"/>
    <property type="match status" value="1"/>
</dbReference>
<dbReference type="CDD" id="cd02440">
    <property type="entry name" value="AdoMet_MTases"/>
    <property type="match status" value="1"/>
</dbReference>
<reference evidence="7 10" key="2">
    <citation type="submission" date="2019-02" db="EMBL/GenBank/DDBJ databases">
        <title>Complete genome sequence of Desulfobacter hydrogenophilus AcRS1.</title>
        <authorList>
            <person name="Marietou A."/>
            <person name="Lund M.B."/>
            <person name="Marshall I.P.G."/>
            <person name="Schreiber L."/>
            <person name="Jorgensen B."/>
        </authorList>
    </citation>
    <scope>NUCLEOTIDE SEQUENCE [LARGE SCALE GENOMIC DNA]</scope>
    <source>
        <strain evidence="7 10">AcRS1</strain>
    </source>
</reference>
<dbReference type="EC" id="2.1.1.79" evidence="8"/>
<dbReference type="PANTHER" id="PTHR43667">
    <property type="entry name" value="CYCLOPROPANE-FATTY-ACYL-PHOSPHOLIPID SYNTHASE"/>
    <property type="match status" value="1"/>
</dbReference>
<keyword evidence="4" id="KW-0949">S-adenosyl-L-methionine</keyword>
<evidence type="ECO:0000256" key="5">
    <source>
        <dbReference type="ARBA" id="ARBA00023098"/>
    </source>
</evidence>
<gene>
    <name evidence="8" type="ORF">DO021_06900</name>
    <name evidence="7" type="ORF">EYB58_19960</name>
</gene>
<dbReference type="PANTHER" id="PTHR43667:SF1">
    <property type="entry name" value="CYCLOPROPANE-FATTY-ACYL-PHOSPHOLIPID SYNTHASE"/>
    <property type="match status" value="1"/>
</dbReference>
<name>A0A328FEM0_9BACT</name>
<proteinExistence type="inferred from homology"/>
<dbReference type="GO" id="GO:0008825">
    <property type="term" value="F:cyclopropane-fatty-acyl-phospholipid synthase activity"/>
    <property type="evidence" value="ECO:0007669"/>
    <property type="project" value="UniProtKB-EC"/>
</dbReference>
<dbReference type="AlphaFoldDB" id="A0A328FEM0"/>
<dbReference type="Gene3D" id="3.40.50.150">
    <property type="entry name" value="Vaccinia Virus protein VP39"/>
    <property type="match status" value="1"/>
</dbReference>
<dbReference type="InterPro" id="IPR003333">
    <property type="entry name" value="CMAS"/>
</dbReference>
<accession>A0A328FEM0</accession>
<dbReference type="Proteomes" id="UP000293902">
    <property type="component" value="Chromosome"/>
</dbReference>
<dbReference type="EMBL" id="CP036313">
    <property type="protein sequence ID" value="QBH14994.1"/>
    <property type="molecule type" value="Genomic_DNA"/>
</dbReference>
<dbReference type="EMBL" id="QLNI01000011">
    <property type="protein sequence ID" value="RAM02759.1"/>
    <property type="molecule type" value="Genomic_DNA"/>
</dbReference>
<dbReference type="InterPro" id="IPR029063">
    <property type="entry name" value="SAM-dependent_MTases_sf"/>
</dbReference>
<organism evidence="8 9">
    <name type="scientific">Desulfobacter hydrogenophilus</name>
    <dbReference type="NCBI Taxonomy" id="2291"/>
    <lineage>
        <taxon>Bacteria</taxon>
        <taxon>Pseudomonadati</taxon>
        <taxon>Thermodesulfobacteriota</taxon>
        <taxon>Desulfobacteria</taxon>
        <taxon>Desulfobacterales</taxon>
        <taxon>Desulfobacteraceae</taxon>
        <taxon>Desulfobacter</taxon>
    </lineage>
</organism>
<evidence type="ECO:0000256" key="6">
    <source>
        <dbReference type="PIRSR" id="PIRSR003085-1"/>
    </source>
</evidence>
<dbReference type="InterPro" id="IPR050723">
    <property type="entry name" value="CFA/CMAS"/>
</dbReference>
<evidence type="ECO:0000313" key="9">
    <source>
        <dbReference type="Proteomes" id="UP000248798"/>
    </source>
</evidence>
<keyword evidence="3 8" id="KW-0808">Transferase</keyword>
<dbReference type="GO" id="GO:0032259">
    <property type="term" value="P:methylation"/>
    <property type="evidence" value="ECO:0007669"/>
    <property type="project" value="UniProtKB-KW"/>
</dbReference>
<dbReference type="Pfam" id="PF02353">
    <property type="entry name" value="CMAS"/>
    <property type="match status" value="1"/>
</dbReference>
<feature type="active site" evidence="6">
    <location>
        <position position="344"/>
    </location>
</feature>
<protein>
    <submittedName>
        <fullName evidence="8">Cyclopropane fatty acyl phospholipid synthase</fullName>
        <ecNumber evidence="8">2.1.1.79</ecNumber>
    </submittedName>
</protein>
<reference evidence="8 9" key="1">
    <citation type="submission" date="2018-06" db="EMBL/GenBank/DDBJ databases">
        <title>Complete Genome Sequence of Desulfobacter hydrogenophilus (DSM3380).</title>
        <authorList>
            <person name="Marietou A."/>
            <person name="Schreiber L."/>
            <person name="Marshall I."/>
            <person name="Jorgensen B."/>
        </authorList>
    </citation>
    <scope>NUCLEOTIDE SEQUENCE [LARGE SCALE GENOMIC DNA]</scope>
    <source>
        <strain evidence="8 9">DSM 3380</strain>
    </source>
</reference>
<evidence type="ECO:0000313" key="8">
    <source>
        <dbReference type="EMBL" id="RAM02759.1"/>
    </source>
</evidence>
<evidence type="ECO:0000256" key="2">
    <source>
        <dbReference type="ARBA" id="ARBA00022603"/>
    </source>
</evidence>
<dbReference type="PIRSF" id="PIRSF003085">
    <property type="entry name" value="CMAS"/>
    <property type="match status" value="1"/>
</dbReference>
<sequence>MRNQDIKKFINKLLKLAGITVNGNNPYDIQIKNDRFYQRVIHEPALGLGEAYMDNWWECRALDQFMSKVLCANLAEVLKKEWQITWNILKPKLLNQQSSRRAFMVGQTHYDIGNELYQGMLDKHMQYTCGYWKDATTLDQAQEAKLELVCRKLKLEPGMKVLELGCGFGGFAHYAATNYGVEVTGYTVSKEQAKFGKELCRGLPVDIRLADYRTATGEYDRVVSIGLMEHVGYKNYGTYMKLTNRLLKDDGIALVHTIGSNASCSACNSWTAKYIFPNGMLPSIAQLGKAMEKQFVMEDWHNFGEDYDKTLMAWHENFKQAWPNLKDRYNDRFYRMWEYYLLSCAGGFRSRSMQLWQIVMTKQGTSAPCCRLI</sequence>
<dbReference type="OrthoDB" id="9782855at2"/>
<evidence type="ECO:0000256" key="4">
    <source>
        <dbReference type="ARBA" id="ARBA00022691"/>
    </source>
</evidence>
<keyword evidence="5" id="KW-0443">Lipid metabolism</keyword>
<dbReference type="SUPFAM" id="SSF53335">
    <property type="entry name" value="S-adenosyl-L-methionine-dependent methyltransferases"/>
    <property type="match status" value="1"/>
</dbReference>
<evidence type="ECO:0000313" key="7">
    <source>
        <dbReference type="EMBL" id="QBH14994.1"/>
    </source>
</evidence>